<dbReference type="AlphaFoldDB" id="A0A2G9GLI6"/>
<feature type="region of interest" description="Disordered" evidence="1">
    <location>
        <begin position="1"/>
        <end position="22"/>
    </location>
</feature>
<dbReference type="EMBL" id="NKXS01004589">
    <property type="protein sequence ID" value="PIN05880.1"/>
    <property type="molecule type" value="Genomic_DNA"/>
</dbReference>
<comment type="caution">
    <text evidence="2">The sequence shown here is derived from an EMBL/GenBank/DDBJ whole genome shotgun (WGS) entry which is preliminary data.</text>
</comment>
<organism evidence="2 3">
    <name type="scientific">Handroanthus impetiginosus</name>
    <dbReference type="NCBI Taxonomy" id="429701"/>
    <lineage>
        <taxon>Eukaryota</taxon>
        <taxon>Viridiplantae</taxon>
        <taxon>Streptophyta</taxon>
        <taxon>Embryophyta</taxon>
        <taxon>Tracheophyta</taxon>
        <taxon>Spermatophyta</taxon>
        <taxon>Magnoliopsida</taxon>
        <taxon>eudicotyledons</taxon>
        <taxon>Gunneridae</taxon>
        <taxon>Pentapetalae</taxon>
        <taxon>asterids</taxon>
        <taxon>lamiids</taxon>
        <taxon>Lamiales</taxon>
        <taxon>Bignoniaceae</taxon>
        <taxon>Crescentiina</taxon>
        <taxon>Tabebuia alliance</taxon>
        <taxon>Handroanthus</taxon>
    </lineage>
</organism>
<gene>
    <name evidence="2" type="ORF">CDL12_21572</name>
</gene>
<keyword evidence="3" id="KW-1185">Reference proteome</keyword>
<evidence type="ECO:0000313" key="3">
    <source>
        <dbReference type="Proteomes" id="UP000231279"/>
    </source>
</evidence>
<accession>A0A2G9GLI6</accession>
<dbReference type="OrthoDB" id="896269at2759"/>
<evidence type="ECO:0000313" key="2">
    <source>
        <dbReference type="EMBL" id="PIN05880.1"/>
    </source>
</evidence>
<feature type="compositionally biased region" description="Acidic residues" evidence="1">
    <location>
        <begin position="13"/>
        <end position="22"/>
    </location>
</feature>
<evidence type="ECO:0000256" key="1">
    <source>
        <dbReference type="SAM" id="MobiDB-lite"/>
    </source>
</evidence>
<protein>
    <submittedName>
        <fullName evidence="2">Uncharacterized protein</fullName>
    </submittedName>
</protein>
<name>A0A2G9GLI6_9LAMI</name>
<sequence length="133" mass="15271">MEHPLQQSSEAKDNEEEENYEEDDISYLSGKPFFDVVLGLFHVSPSYQLVIIIVRELPQATVPVVLRYNCKNWNLSYMGNCSSPRLDSKWKNFNSSSNIRFKVHILRSDLPPELRAKVDGRGQAAENNPMQVD</sequence>
<reference evidence="3" key="1">
    <citation type="journal article" date="2018" name="Gigascience">
        <title>Genome assembly of the Pink Ipe (Handroanthus impetiginosus, Bignoniaceae), a highly valued, ecologically keystone Neotropical timber forest tree.</title>
        <authorList>
            <person name="Silva-Junior O.B."/>
            <person name="Grattapaglia D."/>
            <person name="Novaes E."/>
            <person name="Collevatti R.G."/>
        </authorList>
    </citation>
    <scope>NUCLEOTIDE SEQUENCE [LARGE SCALE GENOMIC DNA]</scope>
    <source>
        <strain evidence="3">cv. UFG-1</strain>
    </source>
</reference>
<proteinExistence type="predicted"/>
<dbReference type="Proteomes" id="UP000231279">
    <property type="component" value="Unassembled WGS sequence"/>
</dbReference>